<organism evidence="8 9">
    <name type="scientific">Dillenia turbinata</name>
    <dbReference type="NCBI Taxonomy" id="194707"/>
    <lineage>
        <taxon>Eukaryota</taxon>
        <taxon>Viridiplantae</taxon>
        <taxon>Streptophyta</taxon>
        <taxon>Embryophyta</taxon>
        <taxon>Tracheophyta</taxon>
        <taxon>Spermatophyta</taxon>
        <taxon>Magnoliopsida</taxon>
        <taxon>eudicotyledons</taxon>
        <taxon>Gunneridae</taxon>
        <taxon>Pentapetalae</taxon>
        <taxon>Dilleniales</taxon>
        <taxon>Dilleniaceae</taxon>
        <taxon>Dillenia</taxon>
    </lineage>
</organism>
<dbReference type="InterPro" id="IPR014977">
    <property type="entry name" value="WRC_dom"/>
</dbReference>
<name>A0AAN8VA10_9MAGN</name>
<dbReference type="PROSITE" id="PS51667">
    <property type="entry name" value="WRC"/>
    <property type="match status" value="1"/>
</dbReference>
<feature type="compositionally biased region" description="Basic and acidic residues" evidence="6">
    <location>
        <begin position="247"/>
        <end position="256"/>
    </location>
</feature>
<protein>
    <submittedName>
        <fullName evidence="8">WRC domain</fullName>
    </submittedName>
</protein>
<comment type="caution">
    <text evidence="8">The sequence shown here is derived from an EMBL/GenBank/DDBJ whole genome shotgun (WGS) entry which is preliminary data.</text>
</comment>
<dbReference type="Proteomes" id="UP001370490">
    <property type="component" value="Unassembled WGS sequence"/>
</dbReference>
<feature type="compositionally biased region" description="Basic and acidic residues" evidence="6">
    <location>
        <begin position="21"/>
        <end position="30"/>
    </location>
</feature>
<proteinExistence type="inferred from homology"/>
<comment type="subcellular location">
    <subcellularLocation>
        <location evidence="1">Nucleus</location>
    </subcellularLocation>
</comment>
<dbReference type="GO" id="GO:0046872">
    <property type="term" value="F:metal ion binding"/>
    <property type="evidence" value="ECO:0007669"/>
    <property type="project" value="UniProtKB-KW"/>
</dbReference>
<evidence type="ECO:0000256" key="2">
    <source>
        <dbReference type="ARBA" id="ARBA00006801"/>
    </source>
</evidence>
<dbReference type="GO" id="GO:0003712">
    <property type="term" value="F:transcription coregulator activity"/>
    <property type="evidence" value="ECO:0007669"/>
    <property type="project" value="TreeGrafter"/>
</dbReference>
<sequence>MSESEGKGKRKERSSTPPPPDHLRCARSDGKLWRCRSHKLEDSKYCQKHFETYNKSRVSTGTPPKRGRGRTKTKSSAFRKKRNTNEEDDEVKVKTKEEEEDDNVVVEEKEVKKRKVVRVSGGGGIVSGRRKKGGLKKVKTEENDEDGGEGLEVDDMVEDIEKMSSDGEEEEVQGKENGKEKETSEVDEEEEGDENGERKVKGSEDEGGNEIRNKKVKEQDNENGKQKRKENGKTEVKSSNEEDGDENEKNNLKSSEEAMSLGESVETEGTESGRAARRRKRERKAVEDGDGVGTPKGPNKRTYINSTDGLCQMCHQCMMSGQRRDTWTVIRCQNCSKRYCITCIEKWMHPVVQVSLLGVEPSESEVERAGCAKNERVYCDRCRTSIVDFHRNCQNCAYDLCLTCCRELRERSLSAGIGETASQCCDGGNKLDTKKTMSLPSSSEDHVGPLSVWEVMGDGVIPCPPEEKGGCGRGILELRCMFGDGWISDLMAKVEQLVNVPTHAAVPQTSMRCYSCFNSNLDKDADNKNLRKAASRVDSGDNYLFCPSASEIQNGDLEHFQRHWIKGEPVIVRNVLELTSGISWEPMVMWRAFREITFNKVKGSNVDVTAIDCFDWFEVVINIHQFFQGYTEGRVHRNGWPEMLKLKDWPPANLFEERLPRHGAEFICALPYKEYTHPRAGILNIASKLPEGVVKPDLGPKTYIAYGFPEELGRGDSVTKLHCDMSDAVCNLIQLIWSNCLY</sequence>
<dbReference type="AlphaFoldDB" id="A0AAN8VA10"/>
<dbReference type="Gene3D" id="2.60.120.650">
    <property type="entry name" value="Cupin"/>
    <property type="match status" value="1"/>
</dbReference>
<feature type="compositionally biased region" description="Basic and acidic residues" evidence="6">
    <location>
        <begin position="195"/>
        <end position="240"/>
    </location>
</feature>
<evidence type="ECO:0000259" key="7">
    <source>
        <dbReference type="PROSITE" id="PS51667"/>
    </source>
</evidence>
<dbReference type="Pfam" id="PF08879">
    <property type="entry name" value="WRC"/>
    <property type="match status" value="1"/>
</dbReference>
<feature type="compositionally biased region" description="Acidic residues" evidence="6">
    <location>
        <begin position="142"/>
        <end position="158"/>
    </location>
</feature>
<feature type="compositionally biased region" description="Basic residues" evidence="6">
    <location>
        <begin position="65"/>
        <end position="82"/>
    </location>
</feature>
<evidence type="ECO:0000256" key="4">
    <source>
        <dbReference type="ARBA" id="ARBA00023242"/>
    </source>
</evidence>
<dbReference type="GO" id="GO:0000785">
    <property type="term" value="C:chromatin"/>
    <property type="evidence" value="ECO:0007669"/>
    <property type="project" value="TreeGrafter"/>
</dbReference>
<feature type="region of interest" description="Disordered" evidence="6">
    <location>
        <begin position="48"/>
        <end position="103"/>
    </location>
</feature>
<accession>A0AAN8VA10</accession>
<gene>
    <name evidence="8" type="ORF">RJ641_006330</name>
</gene>
<keyword evidence="4" id="KW-0539">Nucleus</keyword>
<dbReference type="EMBL" id="JBAMMX010000014">
    <property type="protein sequence ID" value="KAK6927739.1"/>
    <property type="molecule type" value="Genomic_DNA"/>
</dbReference>
<keyword evidence="9" id="KW-1185">Reference proteome</keyword>
<dbReference type="GO" id="GO:0006357">
    <property type="term" value="P:regulation of transcription by RNA polymerase II"/>
    <property type="evidence" value="ECO:0007669"/>
    <property type="project" value="TreeGrafter"/>
</dbReference>
<feature type="region of interest" description="Disordered" evidence="6">
    <location>
        <begin position="1"/>
        <end position="30"/>
    </location>
</feature>
<feature type="compositionally biased region" description="Basic and acidic residues" evidence="6">
    <location>
        <begin position="172"/>
        <end position="184"/>
    </location>
</feature>
<dbReference type="PANTHER" id="PTHR12549:SF36">
    <property type="entry name" value="LYSINE-SPECIFIC DEMETHYLASE JMJ25-LIKE"/>
    <property type="match status" value="1"/>
</dbReference>
<dbReference type="GO" id="GO:0000118">
    <property type="term" value="C:histone deacetylase complex"/>
    <property type="evidence" value="ECO:0007669"/>
    <property type="project" value="TreeGrafter"/>
</dbReference>
<comment type="caution">
    <text evidence="5">Lacks conserved residue(s) required for the propagation of feature annotation.</text>
</comment>
<dbReference type="GO" id="GO:0031490">
    <property type="term" value="F:chromatin DNA binding"/>
    <property type="evidence" value="ECO:0007669"/>
    <property type="project" value="TreeGrafter"/>
</dbReference>
<evidence type="ECO:0000256" key="3">
    <source>
        <dbReference type="ARBA" id="ARBA00022723"/>
    </source>
</evidence>
<comment type="similarity">
    <text evidence="2">Belongs to the JARID1 histone demethylase family.</text>
</comment>
<evidence type="ECO:0000256" key="5">
    <source>
        <dbReference type="PROSITE-ProRule" id="PRU01002"/>
    </source>
</evidence>
<dbReference type="GO" id="GO:0032454">
    <property type="term" value="F:histone H3K9 demethylase activity"/>
    <property type="evidence" value="ECO:0007669"/>
    <property type="project" value="InterPro"/>
</dbReference>
<reference evidence="8 9" key="1">
    <citation type="submission" date="2023-12" db="EMBL/GenBank/DDBJ databases">
        <title>A high-quality genome assembly for Dillenia turbinata (Dilleniales).</title>
        <authorList>
            <person name="Chanderbali A."/>
        </authorList>
    </citation>
    <scope>NUCLEOTIDE SEQUENCE [LARGE SCALE GENOMIC DNA]</scope>
    <source>
        <strain evidence="8">LSX21</strain>
        <tissue evidence="8">Leaf</tissue>
    </source>
</reference>
<evidence type="ECO:0000313" key="9">
    <source>
        <dbReference type="Proteomes" id="UP001370490"/>
    </source>
</evidence>
<evidence type="ECO:0000256" key="6">
    <source>
        <dbReference type="SAM" id="MobiDB-lite"/>
    </source>
</evidence>
<dbReference type="InterPro" id="IPR045109">
    <property type="entry name" value="LSDs-like"/>
</dbReference>
<evidence type="ECO:0000313" key="8">
    <source>
        <dbReference type="EMBL" id="KAK6927739.1"/>
    </source>
</evidence>
<dbReference type="PANTHER" id="PTHR12549">
    <property type="entry name" value="JMJC DOMAIN-CONTAINING HISTONE DEMETHYLATION PROTEIN"/>
    <property type="match status" value="1"/>
</dbReference>
<feature type="region of interest" description="Disordered" evidence="6">
    <location>
        <begin position="116"/>
        <end position="301"/>
    </location>
</feature>
<feature type="domain" description="WRC" evidence="7">
    <location>
        <begin position="19"/>
        <end position="66"/>
    </location>
</feature>
<keyword evidence="3" id="KW-0479">Metal-binding</keyword>
<dbReference type="SUPFAM" id="SSF51197">
    <property type="entry name" value="Clavaminate synthase-like"/>
    <property type="match status" value="1"/>
</dbReference>
<feature type="compositionally biased region" description="Acidic residues" evidence="6">
    <location>
        <begin position="185"/>
        <end position="194"/>
    </location>
</feature>
<evidence type="ECO:0000256" key="1">
    <source>
        <dbReference type="ARBA" id="ARBA00004123"/>
    </source>
</evidence>
<feature type="compositionally biased region" description="Basic residues" evidence="6">
    <location>
        <begin position="128"/>
        <end position="137"/>
    </location>
</feature>